<dbReference type="InterPro" id="IPR007712">
    <property type="entry name" value="RelE/ParE_toxin"/>
</dbReference>
<protein>
    <submittedName>
        <fullName evidence="2">Toxin-antitoxin system, toxin component, RelE family</fullName>
    </submittedName>
</protein>
<keyword evidence="3" id="KW-1185">Reference proteome</keyword>
<dbReference type="Proteomes" id="UP000004619">
    <property type="component" value="Unassembled WGS sequence"/>
</dbReference>
<dbReference type="Pfam" id="PF05016">
    <property type="entry name" value="ParE_toxin"/>
    <property type="match status" value="1"/>
</dbReference>
<dbReference type="RefSeq" id="WP_005930223.1">
    <property type="nucleotide sequence ID" value="NZ_CP022479.1"/>
</dbReference>
<dbReference type="InterPro" id="IPR035093">
    <property type="entry name" value="RelE/ParE_toxin_dom_sf"/>
</dbReference>
<dbReference type="HOGENOM" id="CLU_155761_6_0_9"/>
<evidence type="ECO:0000313" key="3">
    <source>
        <dbReference type="Proteomes" id="UP000004619"/>
    </source>
</evidence>
<dbReference type="PATRIC" id="fig|411483.3.peg.554"/>
<organism evidence="2 3">
    <name type="scientific">Faecalibacterium duncaniae (strain DSM 17677 / JCM 31915 / A2-165)</name>
    <name type="common">Faecalibacterium prausnitzii</name>
    <dbReference type="NCBI Taxonomy" id="411483"/>
    <lineage>
        <taxon>Bacteria</taxon>
        <taxon>Bacillati</taxon>
        <taxon>Bacillota</taxon>
        <taxon>Clostridia</taxon>
        <taxon>Eubacteriales</taxon>
        <taxon>Oscillospiraceae</taxon>
        <taxon>Faecalibacterium</taxon>
    </lineage>
</organism>
<comment type="caution">
    <text evidence="2">The sequence shown here is derived from an EMBL/GenBank/DDBJ whole genome shotgun (WGS) entry which is preliminary data.</text>
</comment>
<sequence length="105" mass="11972">MDYNRARGPQKKTSAEDDVMKIRYSKNAMKFLNKLDKRSVLRIVAGIEGLTLKPPAGDIKVMQGLKDGTMRLRVGSWRVLYRYGEENALEILLVLDIGNRGDIYK</sequence>
<proteinExistence type="predicted"/>
<name>C7H336_FAED2</name>
<dbReference type="eggNOG" id="COG2026">
    <property type="taxonomic scope" value="Bacteria"/>
</dbReference>
<evidence type="ECO:0000256" key="1">
    <source>
        <dbReference type="ARBA" id="ARBA00022649"/>
    </source>
</evidence>
<reference evidence="2" key="1">
    <citation type="submission" date="2009-08" db="EMBL/GenBank/DDBJ databases">
        <authorList>
            <person name="Weinstock G."/>
            <person name="Sodergren E."/>
            <person name="Clifton S."/>
            <person name="Fulton L."/>
            <person name="Fulton B."/>
            <person name="Courtney L."/>
            <person name="Fronick C."/>
            <person name="Harrison M."/>
            <person name="Strong C."/>
            <person name="Farmer C."/>
            <person name="Delahaunty K."/>
            <person name="Markovic C."/>
            <person name="Hall O."/>
            <person name="Minx P."/>
            <person name="Tomlinson C."/>
            <person name="Mitreva M."/>
            <person name="Nelson J."/>
            <person name="Hou S."/>
            <person name="Wollam A."/>
            <person name="Pepin K.H."/>
            <person name="Johnson M."/>
            <person name="Bhonagiri V."/>
            <person name="Nash W.E."/>
            <person name="Warren W."/>
            <person name="Chinwalla A."/>
            <person name="Mardis E.R."/>
            <person name="Wilson R.K."/>
        </authorList>
    </citation>
    <scope>NUCLEOTIDE SEQUENCE [LARGE SCALE GENOMIC DNA]</scope>
    <source>
        <strain evidence="2">A2-165</strain>
    </source>
</reference>
<accession>C7H336</accession>
<dbReference type="AlphaFoldDB" id="C7H336"/>
<evidence type="ECO:0000313" key="2">
    <source>
        <dbReference type="EMBL" id="EEU97770.1"/>
    </source>
</evidence>
<gene>
    <name evidence="2" type="ORF">FAEPRAA2165_00684</name>
</gene>
<dbReference type="SUPFAM" id="SSF143011">
    <property type="entry name" value="RelE-like"/>
    <property type="match status" value="1"/>
</dbReference>
<keyword evidence="1" id="KW-1277">Toxin-antitoxin system</keyword>
<dbReference type="EMBL" id="ACOP02000009">
    <property type="protein sequence ID" value="EEU97770.1"/>
    <property type="molecule type" value="Genomic_DNA"/>
</dbReference>
<dbReference type="STRING" id="411483.FAEPRAA2165_00684"/>
<dbReference type="Gene3D" id="3.30.2310.20">
    <property type="entry name" value="RelE-like"/>
    <property type="match status" value="1"/>
</dbReference>
<dbReference type="GeneID" id="90658955"/>